<evidence type="ECO:0000256" key="1">
    <source>
        <dbReference type="SAM" id="MobiDB-lite"/>
    </source>
</evidence>
<comment type="caution">
    <text evidence="2">The sequence shown here is derived from an EMBL/GenBank/DDBJ whole genome shotgun (WGS) entry which is preliminary data.</text>
</comment>
<keyword evidence="3" id="KW-1185">Reference proteome</keyword>
<dbReference type="CDD" id="cd11693">
    <property type="entry name" value="HRI1_C_like"/>
    <property type="match status" value="1"/>
</dbReference>
<feature type="region of interest" description="Disordered" evidence="1">
    <location>
        <begin position="1"/>
        <end position="98"/>
    </location>
</feature>
<dbReference type="Gene3D" id="2.40.128.310">
    <property type="entry name" value="Protein HRI1, C-terminal domain"/>
    <property type="match status" value="1"/>
</dbReference>
<gene>
    <name evidence="2" type="ORF">HETSPECPRED_008708</name>
</gene>
<accession>A0A8H3IU27</accession>
<protein>
    <recommendedName>
        <fullName evidence="4">Protein HRI1</fullName>
    </recommendedName>
</protein>
<dbReference type="Gene3D" id="2.40.128.320">
    <property type="entry name" value="Protein HRI1, N-terminal domain"/>
    <property type="match status" value="1"/>
</dbReference>
<dbReference type="InterPro" id="IPR043047">
    <property type="entry name" value="Hri1_N_sf"/>
</dbReference>
<evidence type="ECO:0008006" key="4">
    <source>
        <dbReference type="Google" id="ProtNLM"/>
    </source>
</evidence>
<organism evidence="2 3">
    <name type="scientific">Heterodermia speciosa</name>
    <dbReference type="NCBI Taxonomy" id="116794"/>
    <lineage>
        <taxon>Eukaryota</taxon>
        <taxon>Fungi</taxon>
        <taxon>Dikarya</taxon>
        <taxon>Ascomycota</taxon>
        <taxon>Pezizomycotina</taxon>
        <taxon>Lecanoromycetes</taxon>
        <taxon>OSLEUM clade</taxon>
        <taxon>Lecanoromycetidae</taxon>
        <taxon>Caliciales</taxon>
        <taxon>Physciaceae</taxon>
        <taxon>Heterodermia</taxon>
    </lineage>
</organism>
<dbReference type="InterPro" id="IPR031818">
    <property type="entry name" value="Hri1"/>
</dbReference>
<dbReference type="AlphaFoldDB" id="A0A8H3IU27"/>
<reference evidence="2" key="1">
    <citation type="submission" date="2021-03" db="EMBL/GenBank/DDBJ databases">
        <authorList>
            <person name="Tagirdzhanova G."/>
        </authorList>
    </citation>
    <scope>NUCLEOTIDE SEQUENCE</scope>
</reference>
<dbReference type="OrthoDB" id="4045395at2759"/>
<proteinExistence type="predicted"/>
<feature type="compositionally biased region" description="Basic residues" evidence="1">
    <location>
        <begin position="11"/>
        <end position="21"/>
    </location>
</feature>
<evidence type="ECO:0000313" key="3">
    <source>
        <dbReference type="Proteomes" id="UP000664521"/>
    </source>
</evidence>
<dbReference type="Pfam" id="PF16815">
    <property type="entry name" value="HRI1"/>
    <property type="match status" value="1"/>
</dbReference>
<feature type="region of interest" description="Disordered" evidence="1">
    <location>
        <begin position="164"/>
        <end position="195"/>
    </location>
</feature>
<dbReference type="EMBL" id="CAJPDS010000069">
    <property type="protein sequence ID" value="CAF9933595.1"/>
    <property type="molecule type" value="Genomic_DNA"/>
</dbReference>
<evidence type="ECO:0000313" key="2">
    <source>
        <dbReference type="EMBL" id="CAF9933595.1"/>
    </source>
</evidence>
<feature type="compositionally biased region" description="Basic and acidic residues" evidence="1">
    <location>
        <begin position="24"/>
        <end position="42"/>
    </location>
</feature>
<sequence length="332" mass="36297">MDDGPSGVSKRSARAARHHTSRAVPHDEVTEHGDGSRGHSARETLIILSSPPDNLPPRSSPRSPIYCPGYYTMPSAPSISQRKHYREPPSPPSEPTSTIVLTSHTSHYIDIRILKSAHQAESSDPSLTQNSPSILQWAFAGTSSTTPADASADNKPSHTVWTHWIDSKSTTQGEGGAEEGGDQDEGDMYPQPNGDVLEKGINHDASTGEETAYEELWTDLEVGVIPEEGGKYSTVLKVEAEGGKAKGMVIRVGGWCQGLLIEEGGKMTVERWRWMSEENDPTQGPGYWKRVVRIGEGEMPGPVLLRGVSDGAETEVVNGERKWEIVENYRWM</sequence>
<feature type="compositionally biased region" description="Acidic residues" evidence="1">
    <location>
        <begin position="176"/>
        <end position="187"/>
    </location>
</feature>
<name>A0A8H3IU27_9LECA</name>
<dbReference type="Proteomes" id="UP000664521">
    <property type="component" value="Unassembled WGS sequence"/>
</dbReference>